<dbReference type="PROSITE" id="PS50158">
    <property type="entry name" value="ZF_CCHC"/>
    <property type="match status" value="1"/>
</dbReference>
<proteinExistence type="predicted"/>
<organism evidence="4 5">
    <name type="scientific">Solanum tuberosum</name>
    <name type="common">Potato</name>
    <dbReference type="NCBI Taxonomy" id="4113"/>
    <lineage>
        <taxon>Eukaryota</taxon>
        <taxon>Viridiplantae</taxon>
        <taxon>Streptophyta</taxon>
        <taxon>Embryophyta</taxon>
        <taxon>Tracheophyta</taxon>
        <taxon>Spermatophyta</taxon>
        <taxon>Magnoliopsida</taxon>
        <taxon>eudicotyledons</taxon>
        <taxon>Gunneridae</taxon>
        <taxon>Pentapetalae</taxon>
        <taxon>asterids</taxon>
        <taxon>lamiids</taxon>
        <taxon>Solanales</taxon>
        <taxon>Solanaceae</taxon>
        <taxon>Solanoideae</taxon>
        <taxon>Solaneae</taxon>
        <taxon>Solanum</taxon>
    </lineage>
</organism>
<dbReference type="Gene3D" id="4.10.60.10">
    <property type="entry name" value="Zinc finger, CCHC-type"/>
    <property type="match status" value="1"/>
</dbReference>
<keyword evidence="5" id="KW-1185">Reference proteome</keyword>
<sequence>MSVDEYFKSMDMAMIQANCMEEEEATIARFLNGLNTEIANVVEIQQYVTLDELVDLSVKVEKQIQKKQQNNSWRSRPNIISKKPWSTQEGKAPSKPQDDRGKGKVEEGGKTFNPKSSKPSSSIQCHKCHGRGHMMHECPSRRNILLRENGEYESEKSEGEEEEGEGVSEEDDLELPNDGIIGVVRRIMTINLGSVDEGQRENLFHTRCGIKGKTYSMIIDGGSCANVVSSYLVDKLGIACMKRSTPYRLQWLNDCGEVKFQCKHVMFYLADLGSMIGILLIMGERIDQKRLRETMGKQKGEVKSELEGKEKGQEIEKKRDGREKEREGSDLSKENFDDVFPDDTPKGLPPLRGIEHQIDFVPGSQLPNRPAYRSNPEETKELQRQVEELLEKGFVRERMSPCSVPVLLVPKKDGTWRMCVDCQAINKITVKYRHPIPRLDDMLDQLYEFAYNRTFHSSTGKTLFEIVYGFNPLIPLDLLPLPTNDFANRDGKNKVDMMKKIHEQTRLVIEKKNKEVALRRNKGRKYVVFKPGDLVWVHMRKERFPSKRKTKLDPRGSRPYKVLERIGDNAYKLDLPDLNSRMNSLQEEGNDSIQGSSTPLKDKDEALETPRRPITRSQTPEFNDKLNGLQSLIQRFLIWEEELKPKGEELSKCYNYLVAQIQAQDEEF</sequence>
<dbReference type="InterPro" id="IPR056924">
    <property type="entry name" value="SH3_Tf2-1"/>
</dbReference>
<dbReference type="InterPro" id="IPR043502">
    <property type="entry name" value="DNA/RNA_pol_sf"/>
</dbReference>
<dbReference type="Gene3D" id="3.30.70.270">
    <property type="match status" value="1"/>
</dbReference>
<name>A0ABQ7V2H4_SOLTU</name>
<dbReference type="Proteomes" id="UP000826656">
    <property type="component" value="Unassembled WGS sequence"/>
</dbReference>
<evidence type="ECO:0000259" key="3">
    <source>
        <dbReference type="PROSITE" id="PS50158"/>
    </source>
</evidence>
<feature type="region of interest" description="Disordered" evidence="2">
    <location>
        <begin position="66"/>
        <end position="132"/>
    </location>
</feature>
<protein>
    <recommendedName>
        <fullName evidence="3">CCHC-type domain-containing protein</fullName>
    </recommendedName>
</protein>
<feature type="compositionally biased region" description="Polar residues" evidence="2">
    <location>
        <begin position="582"/>
        <end position="599"/>
    </location>
</feature>
<keyword evidence="1" id="KW-0863">Zinc-finger</keyword>
<dbReference type="PANTHER" id="PTHR35046:SF21">
    <property type="entry name" value="RETROTRANSPOSON GAG DOMAIN-CONTAINING PROTEIN-RELATED"/>
    <property type="match status" value="1"/>
</dbReference>
<feature type="compositionally biased region" description="Acidic residues" evidence="2">
    <location>
        <begin position="158"/>
        <end position="172"/>
    </location>
</feature>
<evidence type="ECO:0000313" key="4">
    <source>
        <dbReference type="EMBL" id="KAH0757734.1"/>
    </source>
</evidence>
<dbReference type="Gene3D" id="3.10.10.10">
    <property type="entry name" value="HIV Type 1 Reverse Transcriptase, subunit A, domain 1"/>
    <property type="match status" value="1"/>
</dbReference>
<accession>A0ABQ7V2H4</accession>
<feature type="domain" description="CCHC-type" evidence="3">
    <location>
        <begin position="125"/>
        <end position="140"/>
    </location>
</feature>
<feature type="region of interest" description="Disordered" evidence="2">
    <location>
        <begin position="295"/>
        <end position="346"/>
    </location>
</feature>
<evidence type="ECO:0000256" key="1">
    <source>
        <dbReference type="PROSITE-ProRule" id="PRU00047"/>
    </source>
</evidence>
<feature type="compositionally biased region" description="Basic and acidic residues" evidence="2">
    <location>
        <begin position="295"/>
        <end position="336"/>
    </location>
</feature>
<evidence type="ECO:0000256" key="2">
    <source>
        <dbReference type="SAM" id="MobiDB-lite"/>
    </source>
</evidence>
<feature type="region of interest" description="Disordered" evidence="2">
    <location>
        <begin position="151"/>
        <end position="172"/>
    </location>
</feature>
<dbReference type="Pfam" id="PF24626">
    <property type="entry name" value="SH3_Tf2-1"/>
    <property type="match status" value="1"/>
</dbReference>
<dbReference type="InterPro" id="IPR036875">
    <property type="entry name" value="Znf_CCHC_sf"/>
</dbReference>
<keyword evidence="1" id="KW-0862">Zinc</keyword>
<dbReference type="InterPro" id="IPR001878">
    <property type="entry name" value="Znf_CCHC"/>
</dbReference>
<dbReference type="SUPFAM" id="SSF57756">
    <property type="entry name" value="Retrovirus zinc finger-like domains"/>
    <property type="match status" value="1"/>
</dbReference>
<comment type="caution">
    <text evidence="4">The sequence shown here is derived from an EMBL/GenBank/DDBJ whole genome shotgun (WGS) entry which is preliminary data.</text>
</comment>
<feature type="compositionally biased region" description="Basic and acidic residues" evidence="2">
    <location>
        <begin position="96"/>
        <end position="109"/>
    </location>
</feature>
<dbReference type="InterPro" id="IPR043128">
    <property type="entry name" value="Rev_trsase/Diguanyl_cyclase"/>
</dbReference>
<keyword evidence="1" id="KW-0479">Metal-binding</keyword>
<gene>
    <name evidence="4" type="ORF">KY290_021227</name>
</gene>
<dbReference type="CDD" id="cd00303">
    <property type="entry name" value="retropepsin_like"/>
    <property type="match status" value="1"/>
</dbReference>
<feature type="compositionally biased region" description="Polar residues" evidence="2">
    <location>
        <begin position="113"/>
        <end position="124"/>
    </location>
</feature>
<feature type="compositionally biased region" description="Basic and acidic residues" evidence="2">
    <location>
        <begin position="600"/>
        <end position="611"/>
    </location>
</feature>
<dbReference type="EMBL" id="JAIVGD010000015">
    <property type="protein sequence ID" value="KAH0757734.1"/>
    <property type="molecule type" value="Genomic_DNA"/>
</dbReference>
<evidence type="ECO:0000313" key="5">
    <source>
        <dbReference type="Proteomes" id="UP000826656"/>
    </source>
</evidence>
<dbReference type="SUPFAM" id="SSF56672">
    <property type="entry name" value="DNA/RNA polymerases"/>
    <property type="match status" value="1"/>
</dbReference>
<reference evidence="4 5" key="1">
    <citation type="journal article" date="2021" name="bioRxiv">
        <title>Chromosome-scale and haplotype-resolved genome assembly of a tetraploid potato cultivar.</title>
        <authorList>
            <person name="Sun H."/>
            <person name="Jiao W.-B."/>
            <person name="Krause K."/>
            <person name="Campoy J.A."/>
            <person name="Goel M."/>
            <person name="Folz-Donahue K."/>
            <person name="Kukat C."/>
            <person name="Huettel B."/>
            <person name="Schneeberger K."/>
        </authorList>
    </citation>
    <scope>NUCLEOTIDE SEQUENCE [LARGE SCALE GENOMIC DNA]</scope>
    <source>
        <strain evidence="4">SolTubOtavaFocal</strain>
        <tissue evidence="4">Leaves</tissue>
    </source>
</reference>
<feature type="region of interest" description="Disordered" evidence="2">
    <location>
        <begin position="582"/>
        <end position="622"/>
    </location>
</feature>
<dbReference type="PANTHER" id="PTHR35046">
    <property type="entry name" value="ZINC KNUCKLE (CCHC-TYPE) FAMILY PROTEIN"/>
    <property type="match status" value="1"/>
</dbReference>